<comment type="caution">
    <text evidence="9">The sequence shown here is derived from an EMBL/GenBank/DDBJ whole genome shotgun (WGS) entry which is preliminary data.</text>
</comment>
<dbReference type="Pfam" id="PF05478">
    <property type="entry name" value="Prominin"/>
    <property type="match status" value="1"/>
</dbReference>
<dbReference type="OrthoDB" id="6229420at2759"/>
<feature type="region of interest" description="Disordered" evidence="7">
    <location>
        <begin position="599"/>
        <end position="701"/>
    </location>
</feature>
<keyword evidence="6" id="KW-0325">Glycoprotein</keyword>
<feature type="compositionally biased region" description="Pro residues" evidence="7">
    <location>
        <begin position="687"/>
        <end position="701"/>
    </location>
</feature>
<evidence type="ECO:0000256" key="5">
    <source>
        <dbReference type="ARBA" id="ARBA00023136"/>
    </source>
</evidence>
<reference evidence="9 10" key="1">
    <citation type="submission" date="2019-07" db="EMBL/GenBank/DDBJ databases">
        <title>Draft genome assembly of a fouling barnacle, Amphibalanus amphitrite (Darwin, 1854): The first reference genome for Thecostraca.</title>
        <authorList>
            <person name="Kim W."/>
        </authorList>
    </citation>
    <scope>NUCLEOTIDE SEQUENCE [LARGE SCALE GENOMIC DNA]</scope>
    <source>
        <strain evidence="9">SNU_AA5</strain>
        <tissue evidence="9">Soma without cirri and trophi</tissue>
    </source>
</reference>
<protein>
    <submittedName>
        <fullName evidence="9">Prominin-like protein</fullName>
    </submittedName>
</protein>
<comment type="subcellular location">
    <subcellularLocation>
        <location evidence="1">Membrane</location>
        <topology evidence="1">Multi-pass membrane protein</topology>
    </subcellularLocation>
</comment>
<evidence type="ECO:0000313" key="9">
    <source>
        <dbReference type="EMBL" id="KAF0301499.1"/>
    </source>
</evidence>
<gene>
    <name evidence="9" type="ORF">FJT64_003122</name>
</gene>
<dbReference type="GO" id="GO:0016020">
    <property type="term" value="C:membrane"/>
    <property type="evidence" value="ECO:0007669"/>
    <property type="project" value="UniProtKB-SubCell"/>
</dbReference>
<evidence type="ECO:0000256" key="8">
    <source>
        <dbReference type="SAM" id="Phobius"/>
    </source>
</evidence>
<dbReference type="InterPro" id="IPR008795">
    <property type="entry name" value="Prominin"/>
</dbReference>
<dbReference type="PANTHER" id="PTHR22730">
    <property type="entry name" value="PROMININ PROM PROTEIN"/>
    <property type="match status" value="1"/>
</dbReference>
<accession>A0A6A4W8H6</accession>
<evidence type="ECO:0000256" key="7">
    <source>
        <dbReference type="SAM" id="MobiDB-lite"/>
    </source>
</evidence>
<dbReference type="EMBL" id="VIIS01001159">
    <property type="protein sequence ID" value="KAF0301499.1"/>
    <property type="molecule type" value="Genomic_DNA"/>
</dbReference>
<dbReference type="Proteomes" id="UP000440578">
    <property type="component" value="Unassembled WGS sequence"/>
</dbReference>
<proteinExistence type="inferred from homology"/>
<feature type="transmembrane region" description="Helical" evidence="8">
    <location>
        <begin position="242"/>
        <end position="275"/>
    </location>
</feature>
<keyword evidence="5 8" id="KW-0472">Membrane</keyword>
<dbReference type="PANTHER" id="PTHR22730:SF1">
    <property type="entry name" value="PROMININ-LIKE PROTEIN"/>
    <property type="match status" value="1"/>
</dbReference>
<evidence type="ECO:0000256" key="6">
    <source>
        <dbReference type="ARBA" id="ARBA00023180"/>
    </source>
</evidence>
<feature type="transmembrane region" description="Helical" evidence="8">
    <location>
        <begin position="557"/>
        <end position="582"/>
    </location>
</feature>
<sequence>MEVNHLLRDNYRELQSVLDESLDKCGDRVKAKLANISRASIASQTQRLQERADQLQVGLQSVQGELQQLLLLCNSPTCQQLARQYNLSQLAVQNEFRQLPDVTRTAREISVLIENGIEREVRSGKRSFDELSDRIQAEVAAVVPEVRRRIVQAGGQLRDIAANVSSVLDQVRLDDAHKALTEANGYLEQFGPFRYYLYLILSSMVLIITFCLVMGLFCGFCGRRPGNVYGDDTCNKGAGANFLLSGTFFFFLFGWMVLLVVTCMFLVGGLAQFYLCQGLREPESPASGLALLEALLPPEQLFPELQKTGFDLADVIGKCHRNQSIYTVLNLEPLVDLGQLTRYKEELGIDRQLDSLRRQIQVDTNVEILTPRAKQQLYELAESDVAKINYTAFTQTLEDRITAVDLAEMAGALEAAAGLLPPAERGAANRLRNQATVLGAQQEVVDQMAAIVVTLRNATISLQEHVRFNRTNVTEAVRELIGQAESAQLYLSTRGSAEVIQLADEYAAEFLAHLDGYTGRVEGAFRRTVGQCGPLSNVYNATDVTLCSNVVYPFNGYWAALGWCILIFIPCVVVSLVLASLYRKTEPYSETFVDNVRDQRGAKRSTTAASGGERRRTGNMYENNRYHGYSPDSPPYTSIPPRGQQFRPLGASGDHAEDTDPKAPPLWDLNGGPPGYTDNPAPAGYERPPPYFYPGPGPERS</sequence>
<keyword evidence="3 8" id="KW-0812">Transmembrane</keyword>
<evidence type="ECO:0000256" key="1">
    <source>
        <dbReference type="ARBA" id="ARBA00004141"/>
    </source>
</evidence>
<keyword evidence="10" id="KW-1185">Reference proteome</keyword>
<feature type="transmembrane region" description="Helical" evidence="8">
    <location>
        <begin position="195"/>
        <end position="221"/>
    </location>
</feature>
<evidence type="ECO:0000256" key="4">
    <source>
        <dbReference type="ARBA" id="ARBA00022989"/>
    </source>
</evidence>
<dbReference type="AlphaFoldDB" id="A0A6A4W8H6"/>
<keyword evidence="4 8" id="KW-1133">Transmembrane helix</keyword>
<organism evidence="9 10">
    <name type="scientific">Amphibalanus amphitrite</name>
    <name type="common">Striped barnacle</name>
    <name type="synonym">Balanus amphitrite</name>
    <dbReference type="NCBI Taxonomy" id="1232801"/>
    <lineage>
        <taxon>Eukaryota</taxon>
        <taxon>Metazoa</taxon>
        <taxon>Ecdysozoa</taxon>
        <taxon>Arthropoda</taxon>
        <taxon>Crustacea</taxon>
        <taxon>Multicrustacea</taxon>
        <taxon>Cirripedia</taxon>
        <taxon>Thoracica</taxon>
        <taxon>Thoracicalcarea</taxon>
        <taxon>Balanomorpha</taxon>
        <taxon>Balanoidea</taxon>
        <taxon>Balanidae</taxon>
        <taxon>Amphibalaninae</taxon>
        <taxon>Amphibalanus</taxon>
    </lineage>
</organism>
<evidence type="ECO:0000256" key="3">
    <source>
        <dbReference type="ARBA" id="ARBA00022692"/>
    </source>
</evidence>
<evidence type="ECO:0000256" key="2">
    <source>
        <dbReference type="ARBA" id="ARBA00006058"/>
    </source>
</evidence>
<evidence type="ECO:0000313" key="10">
    <source>
        <dbReference type="Proteomes" id="UP000440578"/>
    </source>
</evidence>
<name>A0A6A4W8H6_AMPAM</name>
<comment type="similarity">
    <text evidence="2">Belongs to the prominin family.</text>
</comment>